<dbReference type="GO" id="GO:0003700">
    <property type="term" value="F:DNA-binding transcription factor activity"/>
    <property type="evidence" value="ECO:0007669"/>
    <property type="project" value="TreeGrafter"/>
</dbReference>
<keyword evidence="7" id="KW-1185">Reference proteome</keyword>
<dbReference type="EMBL" id="JACHWS010000003">
    <property type="protein sequence ID" value="MBB3039231.1"/>
    <property type="molecule type" value="Genomic_DNA"/>
</dbReference>
<keyword evidence="2 6" id="KW-0238">DNA-binding</keyword>
<dbReference type="InterPro" id="IPR036388">
    <property type="entry name" value="WH-like_DNA-bd_sf"/>
</dbReference>
<name>A0A839RTU3_9ACTN</name>
<evidence type="ECO:0000313" key="6">
    <source>
        <dbReference type="EMBL" id="MBB3039231.1"/>
    </source>
</evidence>
<comment type="caution">
    <text evidence="6">The sequence shown here is derived from an EMBL/GenBank/DDBJ whole genome shotgun (WGS) entry which is preliminary data.</text>
</comment>
<dbReference type="Pfam" id="PF01614">
    <property type="entry name" value="IclR_C"/>
    <property type="match status" value="1"/>
</dbReference>
<dbReference type="RefSeq" id="WP_064439453.1">
    <property type="nucleotide sequence ID" value="NZ_BDDI01000004.1"/>
</dbReference>
<accession>A0A839RTU3</accession>
<dbReference type="PROSITE" id="PS51078">
    <property type="entry name" value="ICLR_ED"/>
    <property type="match status" value="1"/>
</dbReference>
<dbReference type="SUPFAM" id="SSF55781">
    <property type="entry name" value="GAF domain-like"/>
    <property type="match status" value="1"/>
</dbReference>
<reference evidence="6 7" key="1">
    <citation type="submission" date="2020-08" db="EMBL/GenBank/DDBJ databases">
        <title>Sequencing the genomes of 1000 actinobacteria strains.</title>
        <authorList>
            <person name="Klenk H.-P."/>
        </authorList>
    </citation>
    <scope>NUCLEOTIDE SEQUENCE [LARGE SCALE GENOMIC DNA]</scope>
    <source>
        <strain evidence="6 7">DSM 45258</strain>
    </source>
</reference>
<organism evidence="6 7">
    <name type="scientific">Hoyosella altamirensis</name>
    <dbReference type="NCBI Taxonomy" id="616997"/>
    <lineage>
        <taxon>Bacteria</taxon>
        <taxon>Bacillati</taxon>
        <taxon>Actinomycetota</taxon>
        <taxon>Actinomycetes</taxon>
        <taxon>Mycobacteriales</taxon>
        <taxon>Hoyosellaceae</taxon>
        <taxon>Hoyosella</taxon>
    </lineage>
</organism>
<dbReference type="AlphaFoldDB" id="A0A839RTU3"/>
<dbReference type="GO" id="GO:0003677">
    <property type="term" value="F:DNA binding"/>
    <property type="evidence" value="ECO:0007669"/>
    <property type="project" value="UniProtKB-KW"/>
</dbReference>
<dbReference type="Gene3D" id="1.10.10.10">
    <property type="entry name" value="Winged helix-like DNA-binding domain superfamily/Winged helix DNA-binding domain"/>
    <property type="match status" value="1"/>
</dbReference>
<protein>
    <submittedName>
        <fullName evidence="6">DNA-binding IclR family transcriptional regulator</fullName>
    </submittedName>
</protein>
<dbReference type="Gene3D" id="3.30.450.40">
    <property type="match status" value="1"/>
</dbReference>
<dbReference type="InterPro" id="IPR050707">
    <property type="entry name" value="HTH_MetabolicPath_Reg"/>
</dbReference>
<evidence type="ECO:0000259" key="4">
    <source>
        <dbReference type="PROSITE" id="PS51077"/>
    </source>
</evidence>
<evidence type="ECO:0000256" key="2">
    <source>
        <dbReference type="ARBA" id="ARBA00023125"/>
    </source>
</evidence>
<dbReference type="Pfam" id="PF09339">
    <property type="entry name" value="HTH_IclR"/>
    <property type="match status" value="1"/>
</dbReference>
<feature type="domain" description="HTH iclR-type" evidence="4">
    <location>
        <begin position="14"/>
        <end position="74"/>
    </location>
</feature>
<dbReference type="Proteomes" id="UP000567922">
    <property type="component" value="Unassembled WGS sequence"/>
</dbReference>
<feature type="domain" description="IclR-ED" evidence="5">
    <location>
        <begin position="75"/>
        <end position="253"/>
    </location>
</feature>
<dbReference type="PROSITE" id="PS51077">
    <property type="entry name" value="HTH_ICLR"/>
    <property type="match status" value="1"/>
</dbReference>
<sequence length="263" mass="28081">MPVPAVATEPELEPSMLARAARILYAFGSGAPELSLADLVRKTGLPRSSVHRILNQLVALRALERSGNDYRLGIGILELGGLAAHHNRLHECALPQLHAVHARTGLAAHLSILDGHEIFYIDKVGVLPPGIDPSHAGGRQPAYCTASGKAIVAFSAPHLAEQVIATGTPPRTSATLDAEQLRRELGQVREQGVAHDRGENYRNIHCIAAPVRDNSGFAVAAVSITGPRDRINQRPLVTLLLTAAQRIGRAFASGRRHHASCVT</sequence>
<dbReference type="InterPro" id="IPR005471">
    <property type="entry name" value="Tscrpt_reg_IclR_N"/>
</dbReference>
<dbReference type="SUPFAM" id="SSF46785">
    <property type="entry name" value="Winged helix' DNA-binding domain"/>
    <property type="match status" value="1"/>
</dbReference>
<keyword evidence="3" id="KW-0804">Transcription</keyword>
<dbReference type="InterPro" id="IPR029016">
    <property type="entry name" value="GAF-like_dom_sf"/>
</dbReference>
<evidence type="ECO:0000313" key="7">
    <source>
        <dbReference type="Proteomes" id="UP000567922"/>
    </source>
</evidence>
<evidence type="ECO:0000256" key="1">
    <source>
        <dbReference type="ARBA" id="ARBA00023015"/>
    </source>
</evidence>
<keyword evidence="1" id="KW-0805">Transcription regulation</keyword>
<dbReference type="InterPro" id="IPR014757">
    <property type="entry name" value="Tscrpt_reg_IclR_C"/>
</dbReference>
<proteinExistence type="predicted"/>
<dbReference type="InterPro" id="IPR036390">
    <property type="entry name" value="WH_DNA-bd_sf"/>
</dbReference>
<evidence type="ECO:0000259" key="5">
    <source>
        <dbReference type="PROSITE" id="PS51078"/>
    </source>
</evidence>
<dbReference type="SMART" id="SM00346">
    <property type="entry name" value="HTH_ICLR"/>
    <property type="match status" value="1"/>
</dbReference>
<dbReference type="OrthoDB" id="60629at2"/>
<gene>
    <name evidence="6" type="ORF">FHU29_003700</name>
</gene>
<dbReference type="PANTHER" id="PTHR30136">
    <property type="entry name" value="HELIX-TURN-HELIX TRANSCRIPTIONAL REGULATOR, ICLR FAMILY"/>
    <property type="match status" value="1"/>
</dbReference>
<evidence type="ECO:0000256" key="3">
    <source>
        <dbReference type="ARBA" id="ARBA00023163"/>
    </source>
</evidence>
<dbReference type="PANTHER" id="PTHR30136:SF35">
    <property type="entry name" value="HTH-TYPE TRANSCRIPTIONAL REGULATOR RV1719"/>
    <property type="match status" value="1"/>
</dbReference>
<dbReference type="GO" id="GO:0045892">
    <property type="term" value="P:negative regulation of DNA-templated transcription"/>
    <property type="evidence" value="ECO:0007669"/>
    <property type="project" value="TreeGrafter"/>
</dbReference>